<dbReference type="EMBL" id="KB467920">
    <property type="protein sequence ID" value="PCH37352.1"/>
    <property type="molecule type" value="Genomic_DNA"/>
</dbReference>
<evidence type="ECO:0000313" key="4">
    <source>
        <dbReference type="Proteomes" id="UP000218811"/>
    </source>
</evidence>
<evidence type="ECO:0000256" key="2">
    <source>
        <dbReference type="SAM" id="SignalP"/>
    </source>
</evidence>
<dbReference type="AlphaFoldDB" id="A0A2H3J527"/>
<feature type="signal peptide" evidence="2">
    <location>
        <begin position="1"/>
        <end position="16"/>
    </location>
</feature>
<accession>A0A2H3J527</accession>
<feature type="chain" id="PRO_5013588110" evidence="2">
    <location>
        <begin position="17"/>
        <end position="121"/>
    </location>
</feature>
<keyword evidence="1" id="KW-0472">Membrane</keyword>
<keyword evidence="4" id="KW-1185">Reference proteome</keyword>
<sequence length="121" mass="13447">MSVLLVLSREVFGTVAQCLSWQVSCHAELSHSSAACPCNLITALHASTDDHLHPTCARLRPFHRTHRASCPCALSLITGASLQRTLFGVALLVCVWIMWITVQGAVRMHRQRLIWGERLMS</sequence>
<reference evidence="3 4" key="1">
    <citation type="journal article" date="2012" name="Science">
        <title>The Paleozoic origin of enzymatic lignin decomposition reconstructed from 31 fungal genomes.</title>
        <authorList>
            <person name="Floudas D."/>
            <person name="Binder M."/>
            <person name="Riley R."/>
            <person name="Barry K."/>
            <person name="Blanchette R.A."/>
            <person name="Henrissat B."/>
            <person name="Martinez A.T."/>
            <person name="Otillar R."/>
            <person name="Spatafora J.W."/>
            <person name="Yadav J.S."/>
            <person name="Aerts A."/>
            <person name="Benoit I."/>
            <person name="Boyd A."/>
            <person name="Carlson A."/>
            <person name="Copeland A."/>
            <person name="Coutinho P.M."/>
            <person name="de Vries R.P."/>
            <person name="Ferreira P."/>
            <person name="Findley K."/>
            <person name="Foster B."/>
            <person name="Gaskell J."/>
            <person name="Glotzer D."/>
            <person name="Gorecki P."/>
            <person name="Heitman J."/>
            <person name="Hesse C."/>
            <person name="Hori C."/>
            <person name="Igarashi K."/>
            <person name="Jurgens J.A."/>
            <person name="Kallen N."/>
            <person name="Kersten P."/>
            <person name="Kohler A."/>
            <person name="Kuees U."/>
            <person name="Kumar T.K.A."/>
            <person name="Kuo A."/>
            <person name="LaButti K."/>
            <person name="Larrondo L.F."/>
            <person name="Lindquist E."/>
            <person name="Ling A."/>
            <person name="Lombard V."/>
            <person name="Lucas S."/>
            <person name="Lundell T."/>
            <person name="Martin R."/>
            <person name="McLaughlin D.J."/>
            <person name="Morgenstern I."/>
            <person name="Morin E."/>
            <person name="Murat C."/>
            <person name="Nagy L.G."/>
            <person name="Nolan M."/>
            <person name="Ohm R.A."/>
            <person name="Patyshakuliyeva A."/>
            <person name="Rokas A."/>
            <person name="Ruiz-Duenas F.J."/>
            <person name="Sabat G."/>
            <person name="Salamov A."/>
            <person name="Samejima M."/>
            <person name="Schmutz J."/>
            <person name="Slot J.C."/>
            <person name="St John F."/>
            <person name="Stenlid J."/>
            <person name="Sun H."/>
            <person name="Sun S."/>
            <person name="Syed K."/>
            <person name="Tsang A."/>
            <person name="Wiebenga A."/>
            <person name="Young D."/>
            <person name="Pisabarro A."/>
            <person name="Eastwood D.C."/>
            <person name="Martin F."/>
            <person name="Cullen D."/>
            <person name="Grigoriev I.V."/>
            <person name="Hibbett D.S."/>
        </authorList>
    </citation>
    <scope>NUCLEOTIDE SEQUENCE [LARGE SCALE GENOMIC DNA]</scope>
    <source>
        <strain evidence="3 4">MD-104</strain>
    </source>
</reference>
<dbReference type="Proteomes" id="UP000218811">
    <property type="component" value="Unassembled WGS sequence"/>
</dbReference>
<evidence type="ECO:0000256" key="1">
    <source>
        <dbReference type="SAM" id="Phobius"/>
    </source>
</evidence>
<gene>
    <name evidence="3" type="ORF">WOLCODRAFT_158083</name>
</gene>
<feature type="transmembrane region" description="Helical" evidence="1">
    <location>
        <begin position="86"/>
        <end position="106"/>
    </location>
</feature>
<keyword evidence="2" id="KW-0732">Signal</keyword>
<protein>
    <submittedName>
        <fullName evidence="3">Uncharacterized protein</fullName>
    </submittedName>
</protein>
<keyword evidence="1" id="KW-1133">Transmembrane helix</keyword>
<proteinExistence type="predicted"/>
<keyword evidence="1" id="KW-0812">Transmembrane</keyword>
<evidence type="ECO:0000313" key="3">
    <source>
        <dbReference type="EMBL" id="PCH37352.1"/>
    </source>
</evidence>
<organism evidence="3 4">
    <name type="scientific">Wolfiporia cocos (strain MD-104)</name>
    <name type="common">Brown rot fungus</name>
    <dbReference type="NCBI Taxonomy" id="742152"/>
    <lineage>
        <taxon>Eukaryota</taxon>
        <taxon>Fungi</taxon>
        <taxon>Dikarya</taxon>
        <taxon>Basidiomycota</taxon>
        <taxon>Agaricomycotina</taxon>
        <taxon>Agaricomycetes</taxon>
        <taxon>Polyporales</taxon>
        <taxon>Phaeolaceae</taxon>
        <taxon>Wolfiporia</taxon>
    </lineage>
</organism>
<name>A0A2H3J527_WOLCO</name>